<organism evidence="2">
    <name type="scientific">Dunaliella tertiolecta</name>
    <name type="common">Green alga</name>
    <dbReference type="NCBI Taxonomy" id="3047"/>
    <lineage>
        <taxon>Eukaryota</taxon>
        <taxon>Viridiplantae</taxon>
        <taxon>Chlorophyta</taxon>
        <taxon>core chlorophytes</taxon>
        <taxon>Chlorophyceae</taxon>
        <taxon>CS clade</taxon>
        <taxon>Chlamydomonadales</taxon>
        <taxon>Dunaliellaceae</taxon>
        <taxon>Dunaliella</taxon>
    </lineage>
</organism>
<feature type="compositionally biased region" description="Polar residues" evidence="1">
    <location>
        <begin position="349"/>
        <end position="362"/>
    </location>
</feature>
<dbReference type="AlphaFoldDB" id="A0A7S3R455"/>
<feature type="region of interest" description="Disordered" evidence="1">
    <location>
        <begin position="1"/>
        <end position="21"/>
    </location>
</feature>
<proteinExistence type="predicted"/>
<accession>A0A7S3R455</accession>
<feature type="compositionally biased region" description="Low complexity" evidence="1">
    <location>
        <begin position="338"/>
        <end position="348"/>
    </location>
</feature>
<gene>
    <name evidence="2" type="ORF">DTER00134_LOCUS16284</name>
</gene>
<name>A0A7S3R455_DUNTE</name>
<feature type="compositionally biased region" description="Low complexity" evidence="1">
    <location>
        <begin position="83"/>
        <end position="95"/>
    </location>
</feature>
<feature type="region of interest" description="Disordered" evidence="1">
    <location>
        <begin position="71"/>
        <end position="99"/>
    </location>
</feature>
<protein>
    <submittedName>
        <fullName evidence="2">Uncharacterized protein</fullName>
    </submittedName>
</protein>
<evidence type="ECO:0000256" key="1">
    <source>
        <dbReference type="SAM" id="MobiDB-lite"/>
    </source>
</evidence>
<sequence>MDGERLAQLQEQLQKRERTESDLRGILANKDAEAARLRAEVNRLRQAFSKADGLHEAHASEMQDLQAQLHQAQQASKASERQALLTSSAPAASTAQGEVHRLRAQLDASTAENARLEAELGKQGASAAARLTELQDSYTAKIADMRRVHREQLSVLEESARQQQQEQQQQGAEGAQLRALQAEVAALKQQAVAHKSEMAALEGRLATEQQAVVRLTRQLEDARSSAAGVQQQHAQEVEVLRTARADAEAHAAEAQRQLQAKGQGSPAADDGMAAMLSMMEGQLARLVDTIRAKDAEVGARDAELAALRHAVTSGCEERRELAMQLEKAQARAAAAAAPAGAGFASQHAQQQRSPQSGSTSPSGVPVHHPHAHNHAGAGKPYRAGLISRPKFKA</sequence>
<evidence type="ECO:0000313" key="2">
    <source>
        <dbReference type="EMBL" id="CAE0501211.1"/>
    </source>
</evidence>
<dbReference type="EMBL" id="HBIP01026952">
    <property type="protein sequence ID" value="CAE0501211.1"/>
    <property type="molecule type" value="Transcribed_RNA"/>
</dbReference>
<feature type="region of interest" description="Disordered" evidence="1">
    <location>
        <begin position="248"/>
        <end position="268"/>
    </location>
</feature>
<feature type="region of interest" description="Disordered" evidence="1">
    <location>
        <begin position="338"/>
        <end position="393"/>
    </location>
</feature>
<reference evidence="2" key="1">
    <citation type="submission" date="2021-01" db="EMBL/GenBank/DDBJ databases">
        <authorList>
            <person name="Corre E."/>
            <person name="Pelletier E."/>
            <person name="Niang G."/>
            <person name="Scheremetjew M."/>
            <person name="Finn R."/>
            <person name="Kale V."/>
            <person name="Holt S."/>
            <person name="Cochrane G."/>
            <person name="Meng A."/>
            <person name="Brown T."/>
            <person name="Cohen L."/>
        </authorList>
    </citation>
    <scope>NUCLEOTIDE SEQUENCE</scope>
    <source>
        <strain evidence="2">CCMP1320</strain>
    </source>
</reference>